<sequence>FLLSIAWAPHPSTGNRKGTLAIGGNRMGYPCDWSKETLPIESMGFQRIRHYLVLSRITWIIGRHMPRKLNCTCGRGLL</sequence>
<evidence type="ECO:0000313" key="1">
    <source>
        <dbReference type="EMBL" id="SVC58354.1"/>
    </source>
</evidence>
<protein>
    <submittedName>
        <fullName evidence="1">Uncharacterized protein</fullName>
    </submittedName>
</protein>
<proteinExistence type="predicted"/>
<feature type="non-terminal residue" evidence="1">
    <location>
        <position position="1"/>
    </location>
</feature>
<dbReference type="AlphaFoldDB" id="A0A382NAY5"/>
<name>A0A382NAY5_9ZZZZ</name>
<organism evidence="1">
    <name type="scientific">marine metagenome</name>
    <dbReference type="NCBI Taxonomy" id="408172"/>
    <lineage>
        <taxon>unclassified sequences</taxon>
        <taxon>metagenomes</taxon>
        <taxon>ecological metagenomes</taxon>
    </lineage>
</organism>
<accession>A0A382NAY5</accession>
<reference evidence="1" key="1">
    <citation type="submission" date="2018-05" db="EMBL/GenBank/DDBJ databases">
        <authorList>
            <person name="Lanie J.A."/>
            <person name="Ng W.-L."/>
            <person name="Kazmierczak K.M."/>
            <person name="Andrzejewski T.M."/>
            <person name="Davidsen T.M."/>
            <person name="Wayne K.J."/>
            <person name="Tettelin H."/>
            <person name="Glass J.I."/>
            <person name="Rusch D."/>
            <person name="Podicherti R."/>
            <person name="Tsui H.-C.T."/>
            <person name="Winkler M.E."/>
        </authorList>
    </citation>
    <scope>NUCLEOTIDE SEQUENCE</scope>
</reference>
<gene>
    <name evidence="1" type="ORF">METZ01_LOCUS311208</name>
</gene>
<dbReference type="EMBL" id="UINC01099241">
    <property type="protein sequence ID" value="SVC58354.1"/>
    <property type="molecule type" value="Genomic_DNA"/>
</dbReference>